<proteinExistence type="predicted"/>
<accession>A0ABV0B0D0</accession>
<reference evidence="1 2" key="1">
    <citation type="submission" date="2024-05" db="EMBL/GenBank/DDBJ databases">
        <title>Microbispora sp.ZYX-F-249.</title>
        <authorList>
            <person name="Xie H."/>
        </authorList>
    </citation>
    <scope>NUCLEOTIDE SEQUENCE [LARGE SCALE GENOMIC DNA]</scope>
    <source>
        <strain evidence="1 2">ZYX-F-249</strain>
    </source>
</reference>
<dbReference type="EMBL" id="JBDJAW010000067">
    <property type="protein sequence ID" value="MEN3540968.1"/>
    <property type="molecule type" value="Genomic_DNA"/>
</dbReference>
<dbReference type="Pfam" id="PF25656">
    <property type="entry name" value="DUF7945"/>
    <property type="match status" value="1"/>
</dbReference>
<keyword evidence="2" id="KW-1185">Reference proteome</keyword>
<dbReference type="NCBIfam" id="NF047838">
    <property type="entry name" value="SCO4402_fam"/>
    <property type="match status" value="1"/>
</dbReference>
<comment type="caution">
    <text evidence="1">The sequence shown here is derived from an EMBL/GenBank/DDBJ whole genome shotgun (WGS) entry which is preliminary data.</text>
</comment>
<protein>
    <recommendedName>
        <fullName evidence="3">Immunity protein 63 domain-containing protein</fullName>
    </recommendedName>
</protein>
<evidence type="ECO:0008006" key="3">
    <source>
        <dbReference type="Google" id="ProtNLM"/>
    </source>
</evidence>
<sequence>MVDLVDMVRAMSEVRFPQARGDILSALSALASPEYQQRVWIERDYPREGYYDDFTLNINILYDDTCVLEDPEKAVGIYLKDRIEAAVLADLARALDALFAALGTERSDLEYMQSPLWRRVVESAKSAYRTLCAGNA</sequence>
<evidence type="ECO:0000313" key="2">
    <source>
        <dbReference type="Proteomes" id="UP001447516"/>
    </source>
</evidence>
<dbReference type="InterPro" id="IPR057705">
    <property type="entry name" value="DUF7945"/>
</dbReference>
<evidence type="ECO:0000313" key="1">
    <source>
        <dbReference type="EMBL" id="MEN3540968.1"/>
    </source>
</evidence>
<name>A0ABV0B0D0_9ACTN</name>
<organism evidence="1 2">
    <name type="scientific">Microbispora maris</name>
    <dbReference type="NCBI Taxonomy" id="3144104"/>
    <lineage>
        <taxon>Bacteria</taxon>
        <taxon>Bacillati</taxon>
        <taxon>Actinomycetota</taxon>
        <taxon>Actinomycetes</taxon>
        <taxon>Streptosporangiales</taxon>
        <taxon>Streptosporangiaceae</taxon>
        <taxon>Microbispora</taxon>
    </lineage>
</organism>
<dbReference type="Proteomes" id="UP001447516">
    <property type="component" value="Unassembled WGS sequence"/>
</dbReference>
<dbReference type="RefSeq" id="WP_346230806.1">
    <property type="nucleotide sequence ID" value="NZ_JBDJAW010000067.1"/>
</dbReference>
<gene>
    <name evidence="1" type="ORF">AAH991_38045</name>
</gene>